<feature type="non-terminal residue" evidence="1">
    <location>
        <position position="1"/>
    </location>
</feature>
<organism evidence="2">
    <name type="scientific">Micromonas pusilla (strain CCMP1545)</name>
    <name type="common">Picoplanktonic green alga</name>
    <dbReference type="NCBI Taxonomy" id="564608"/>
    <lineage>
        <taxon>Eukaryota</taxon>
        <taxon>Viridiplantae</taxon>
        <taxon>Chlorophyta</taxon>
        <taxon>Mamiellophyceae</taxon>
        <taxon>Mamiellales</taxon>
        <taxon>Mamiellaceae</taxon>
        <taxon>Micromonas</taxon>
    </lineage>
</organism>
<feature type="non-terminal residue" evidence="1">
    <location>
        <position position="241"/>
    </location>
</feature>
<dbReference type="GeneID" id="9684715"/>
<sequence>EIVRAHPHDENAFTQGLTYAAPDALYESTGSVGGPSTVRVVDLKTGAVRKKTTLPTRSFAEGLAVDGDGKIAVLTWRSPLGYLLDPDTLNVTGTFRTSLSDGWGLTNDPAGDGTLIATDASDALKFLKTTGGGGGGGGATTTTTIKSTTIKDGDRAIRFANELETVRDEVWANVLERPCVARVNPSTGAVVGWIVFNDLKSKLPAGSSVEAGVMNGVAYDADGDRVFVTGKNWNALFEVKI</sequence>
<dbReference type="PANTHER" id="PTHR31270">
    <property type="entry name" value="GLUTAMINYL-PEPTIDE CYCLOTRANSFERASE"/>
    <property type="match status" value="1"/>
</dbReference>
<dbReference type="Gene3D" id="2.130.10.10">
    <property type="entry name" value="YVTN repeat-like/Quinoprotein amine dehydrogenase"/>
    <property type="match status" value="1"/>
</dbReference>
<dbReference type="Proteomes" id="UP000001876">
    <property type="component" value="Unassembled WGS sequence"/>
</dbReference>
<dbReference type="Pfam" id="PF05096">
    <property type="entry name" value="Glu_cyclase_2"/>
    <property type="match status" value="1"/>
</dbReference>
<dbReference type="STRING" id="564608.C1MUZ1"/>
<dbReference type="SUPFAM" id="SSF50969">
    <property type="entry name" value="YVTN repeat-like/Quinoprotein amine dehydrogenase"/>
    <property type="match status" value="1"/>
</dbReference>
<protein>
    <submittedName>
        <fullName evidence="1">Predicted protein</fullName>
    </submittedName>
</protein>
<dbReference type="InterPro" id="IPR015943">
    <property type="entry name" value="WD40/YVTN_repeat-like_dom_sf"/>
</dbReference>
<dbReference type="PANTHER" id="PTHR31270:SF1">
    <property type="entry name" value="GLUTAMINYL-PEPTIDE CYCLOTRANSFERASE"/>
    <property type="match status" value="1"/>
</dbReference>
<reference evidence="1 2" key="1">
    <citation type="journal article" date="2009" name="Science">
        <title>Green evolution and dynamic adaptations revealed by genomes of the marine picoeukaryotes Micromonas.</title>
        <authorList>
            <person name="Worden A.Z."/>
            <person name="Lee J.H."/>
            <person name="Mock T."/>
            <person name="Rouze P."/>
            <person name="Simmons M.P."/>
            <person name="Aerts A.L."/>
            <person name="Allen A.E."/>
            <person name="Cuvelier M.L."/>
            <person name="Derelle E."/>
            <person name="Everett M.V."/>
            <person name="Foulon E."/>
            <person name="Grimwood J."/>
            <person name="Gundlach H."/>
            <person name="Henrissat B."/>
            <person name="Napoli C."/>
            <person name="McDonald S.M."/>
            <person name="Parker M.S."/>
            <person name="Rombauts S."/>
            <person name="Salamov A."/>
            <person name="Von Dassow P."/>
            <person name="Badger J.H."/>
            <person name="Coutinho P.M."/>
            <person name="Demir E."/>
            <person name="Dubchak I."/>
            <person name="Gentemann C."/>
            <person name="Eikrem W."/>
            <person name="Gready J.E."/>
            <person name="John U."/>
            <person name="Lanier W."/>
            <person name="Lindquist E.A."/>
            <person name="Lucas S."/>
            <person name="Mayer K.F."/>
            <person name="Moreau H."/>
            <person name="Not F."/>
            <person name="Otillar R."/>
            <person name="Panaud O."/>
            <person name="Pangilinan J."/>
            <person name="Paulsen I."/>
            <person name="Piegu B."/>
            <person name="Poliakov A."/>
            <person name="Robbens S."/>
            <person name="Schmutz J."/>
            <person name="Toulza E."/>
            <person name="Wyss T."/>
            <person name="Zelensky A."/>
            <person name="Zhou K."/>
            <person name="Armbrust E.V."/>
            <person name="Bhattacharya D."/>
            <person name="Goodenough U.W."/>
            <person name="Van de Peer Y."/>
            <person name="Grigoriev I.V."/>
        </authorList>
    </citation>
    <scope>NUCLEOTIDE SEQUENCE [LARGE SCALE GENOMIC DNA]</scope>
    <source>
        <strain evidence="1 2">CCMP1545</strain>
    </source>
</reference>
<dbReference type="AlphaFoldDB" id="C1MUZ1"/>
<dbReference type="OMA" id="NDKLFQV"/>
<gene>
    <name evidence="1" type="ORF">MICPUCDRAFT_5366</name>
</gene>
<dbReference type="OrthoDB" id="409395at2759"/>
<proteinExistence type="predicted"/>
<dbReference type="InterPro" id="IPR007788">
    <property type="entry name" value="QCT"/>
</dbReference>
<keyword evidence="2" id="KW-1185">Reference proteome</keyword>
<dbReference type="GO" id="GO:0016603">
    <property type="term" value="F:glutaminyl-peptide cyclotransferase activity"/>
    <property type="evidence" value="ECO:0007669"/>
    <property type="project" value="InterPro"/>
</dbReference>
<dbReference type="eggNOG" id="ENOG502QUQC">
    <property type="taxonomic scope" value="Eukaryota"/>
</dbReference>
<evidence type="ECO:0000313" key="1">
    <source>
        <dbReference type="EMBL" id="EEH56717.1"/>
    </source>
</evidence>
<dbReference type="InterPro" id="IPR011044">
    <property type="entry name" value="Quino_amine_DH_bsu"/>
</dbReference>
<dbReference type="KEGG" id="mpp:MICPUCDRAFT_5366"/>
<accession>C1MUZ1</accession>
<name>C1MUZ1_MICPC</name>
<dbReference type="RefSeq" id="XP_003059585.1">
    <property type="nucleotide sequence ID" value="XM_003059539.1"/>
</dbReference>
<dbReference type="EMBL" id="GG663740">
    <property type="protein sequence ID" value="EEH56717.1"/>
    <property type="molecule type" value="Genomic_DNA"/>
</dbReference>
<evidence type="ECO:0000313" key="2">
    <source>
        <dbReference type="Proteomes" id="UP000001876"/>
    </source>
</evidence>